<dbReference type="InterPro" id="IPR036282">
    <property type="entry name" value="Glutathione-S-Trfase_C_sf"/>
</dbReference>
<comment type="caution">
    <text evidence="1">The sequence shown here is derived from an EMBL/GenBank/DDBJ whole genome shotgun (WGS) entry which is preliminary data.</text>
</comment>
<reference evidence="1" key="1">
    <citation type="submission" date="2020-11" db="EMBL/GenBank/DDBJ databases">
        <authorList>
            <consortium name="DOE Joint Genome Institute"/>
            <person name="Ahrendt S."/>
            <person name="Riley R."/>
            <person name="Andreopoulos W."/>
            <person name="Labutti K."/>
            <person name="Pangilinan J."/>
            <person name="Ruiz-Duenas F.J."/>
            <person name="Barrasa J.M."/>
            <person name="Sanchez-Garcia M."/>
            <person name="Camarero S."/>
            <person name="Miyauchi S."/>
            <person name="Serrano A."/>
            <person name="Linde D."/>
            <person name="Babiker R."/>
            <person name="Drula E."/>
            <person name="Ayuso-Fernandez I."/>
            <person name="Pacheco R."/>
            <person name="Padilla G."/>
            <person name="Ferreira P."/>
            <person name="Barriuso J."/>
            <person name="Kellner H."/>
            <person name="Castanera R."/>
            <person name="Alfaro M."/>
            <person name="Ramirez L."/>
            <person name="Pisabarro A.G."/>
            <person name="Kuo A."/>
            <person name="Tritt A."/>
            <person name="Lipzen A."/>
            <person name="He G."/>
            <person name="Yan M."/>
            <person name="Ng V."/>
            <person name="Cullen D."/>
            <person name="Martin F."/>
            <person name="Rosso M.-N."/>
            <person name="Henrissat B."/>
            <person name="Hibbett D."/>
            <person name="Martinez A.T."/>
            <person name="Grigoriev I.V."/>
        </authorList>
    </citation>
    <scope>NUCLEOTIDE SEQUENCE</scope>
    <source>
        <strain evidence="1">CBS 506.95</strain>
    </source>
</reference>
<dbReference type="PANTHER" id="PTHR44051">
    <property type="entry name" value="GLUTATHIONE S-TRANSFERASE-RELATED"/>
    <property type="match status" value="1"/>
</dbReference>
<dbReference type="Gene3D" id="1.20.1050.10">
    <property type="match status" value="1"/>
</dbReference>
<protein>
    <submittedName>
        <fullName evidence="1">Uncharacterized protein</fullName>
    </submittedName>
</protein>
<gene>
    <name evidence="1" type="ORF">CPB83DRAFT_843055</name>
</gene>
<dbReference type="AlphaFoldDB" id="A0A9P6ETQ1"/>
<evidence type="ECO:0000313" key="1">
    <source>
        <dbReference type="EMBL" id="KAF9534854.1"/>
    </source>
</evidence>
<organism evidence="1 2">
    <name type="scientific">Crepidotus variabilis</name>
    <dbReference type="NCBI Taxonomy" id="179855"/>
    <lineage>
        <taxon>Eukaryota</taxon>
        <taxon>Fungi</taxon>
        <taxon>Dikarya</taxon>
        <taxon>Basidiomycota</taxon>
        <taxon>Agaricomycotina</taxon>
        <taxon>Agaricomycetes</taxon>
        <taxon>Agaricomycetidae</taxon>
        <taxon>Agaricales</taxon>
        <taxon>Agaricineae</taxon>
        <taxon>Crepidotaceae</taxon>
        <taxon>Crepidotus</taxon>
    </lineage>
</organism>
<dbReference type="OrthoDB" id="422574at2759"/>
<dbReference type="Proteomes" id="UP000807306">
    <property type="component" value="Unassembled WGS sequence"/>
</dbReference>
<keyword evidence="2" id="KW-1185">Reference proteome</keyword>
<accession>A0A9P6ETQ1</accession>
<dbReference type="PANTHER" id="PTHR44051:SF8">
    <property type="entry name" value="GLUTATHIONE S-TRANSFERASE GSTA"/>
    <property type="match status" value="1"/>
</dbReference>
<dbReference type="SUPFAM" id="SSF47616">
    <property type="entry name" value="GST C-terminal domain-like"/>
    <property type="match status" value="1"/>
</dbReference>
<sequence>MLQCLFFAHGGIGPMLGQLAHFNRYTSEDIPYAKKLYLDEAKRLFEVSEIRLKERDYLAGAGRGNIILLISRLLLDQLLCLLNLLIEYTSCC</sequence>
<evidence type="ECO:0000313" key="2">
    <source>
        <dbReference type="Proteomes" id="UP000807306"/>
    </source>
</evidence>
<name>A0A9P6ETQ1_9AGAR</name>
<dbReference type="EMBL" id="MU157825">
    <property type="protein sequence ID" value="KAF9534854.1"/>
    <property type="molecule type" value="Genomic_DNA"/>
</dbReference>
<proteinExistence type="predicted"/>